<feature type="compositionally biased region" description="Polar residues" evidence="1">
    <location>
        <begin position="264"/>
        <end position="278"/>
    </location>
</feature>
<dbReference type="EMBL" id="VWRR01000009">
    <property type="protein sequence ID" value="KAF6002753.1"/>
    <property type="molecule type" value="Genomic_DNA"/>
</dbReference>
<gene>
    <name evidence="3" type="ORF">F1559_002868</name>
</gene>
<keyword evidence="4" id="KW-1185">Reference proteome</keyword>
<sequence length="307" mass="33910">MGFVAAVLIHLELLSSPLEAVLVALLIGFSVVTFRAFWDHVHEDLGEHDDHGESVLEFMSFAHLAVAVLLFVLSIALVAARGRADHHWAQASTMVCLLSMLYMACAGGHIYDAIVHKNYQRENAAIELVLVYDTWFPLTMNLALLARLAGLGANFLQRLVWEPLAFVDAFLEYFTAMPHGGTTTITLHASAHAWMHARSRDAMRALFLAMRAARQGDFHLLLHVGCVLAGLLLTLIYSVSVLPVLAHRHGKQVRASRAAALKTPTGTVPASRTPATTSRKSRPRVPTPMTLRRKNLRSQDVRRGLQF</sequence>
<accession>A0A7J7II32</accession>
<protein>
    <submittedName>
        <fullName evidence="3">Uncharacterized protein</fullName>
    </submittedName>
</protein>
<feature type="transmembrane region" description="Helical" evidence="2">
    <location>
        <begin position="58"/>
        <end position="79"/>
    </location>
</feature>
<dbReference type="Proteomes" id="UP000530660">
    <property type="component" value="Unassembled WGS sequence"/>
</dbReference>
<dbReference type="AlphaFoldDB" id="A0A7J7II32"/>
<keyword evidence="2" id="KW-0812">Transmembrane</keyword>
<evidence type="ECO:0000313" key="3">
    <source>
        <dbReference type="EMBL" id="KAF6002753.1"/>
    </source>
</evidence>
<reference evidence="3 4" key="1">
    <citation type="journal article" date="2020" name="J. Phycol.">
        <title>Comparative genome analysis reveals Cyanidiococcus gen. nov., a new extremophilic red algal genus sister to Cyanidioschyzon (Cyanidioschyzonaceae, Rhodophyta).</title>
        <authorList>
            <person name="Liu S.-L."/>
            <person name="Chiang Y.-R."/>
            <person name="Yoon H.S."/>
            <person name="Fu H.-Y."/>
        </authorList>
    </citation>
    <scope>NUCLEOTIDE SEQUENCE [LARGE SCALE GENOMIC DNA]</scope>
    <source>
        <strain evidence="3 4">THAL066</strain>
    </source>
</reference>
<comment type="caution">
    <text evidence="3">The sequence shown here is derived from an EMBL/GenBank/DDBJ whole genome shotgun (WGS) entry which is preliminary data.</text>
</comment>
<feature type="transmembrane region" description="Helical" evidence="2">
    <location>
        <begin position="134"/>
        <end position="156"/>
    </location>
</feature>
<feature type="transmembrane region" description="Helical" evidence="2">
    <location>
        <begin position="220"/>
        <end position="246"/>
    </location>
</feature>
<dbReference type="OrthoDB" id="10468593at2759"/>
<feature type="compositionally biased region" description="Basic and acidic residues" evidence="1">
    <location>
        <begin position="297"/>
        <end position="307"/>
    </location>
</feature>
<proteinExistence type="predicted"/>
<evidence type="ECO:0000313" key="4">
    <source>
        <dbReference type="Proteomes" id="UP000530660"/>
    </source>
</evidence>
<feature type="region of interest" description="Disordered" evidence="1">
    <location>
        <begin position="258"/>
        <end position="307"/>
    </location>
</feature>
<feature type="transmembrane region" description="Helical" evidence="2">
    <location>
        <begin position="20"/>
        <end position="38"/>
    </location>
</feature>
<evidence type="ECO:0000256" key="2">
    <source>
        <dbReference type="SAM" id="Phobius"/>
    </source>
</evidence>
<keyword evidence="2" id="KW-0472">Membrane</keyword>
<keyword evidence="2" id="KW-1133">Transmembrane helix</keyword>
<evidence type="ECO:0000256" key="1">
    <source>
        <dbReference type="SAM" id="MobiDB-lite"/>
    </source>
</evidence>
<organism evidence="3 4">
    <name type="scientific">Cyanidiococcus yangmingshanensis</name>
    <dbReference type="NCBI Taxonomy" id="2690220"/>
    <lineage>
        <taxon>Eukaryota</taxon>
        <taxon>Rhodophyta</taxon>
        <taxon>Bangiophyceae</taxon>
        <taxon>Cyanidiales</taxon>
        <taxon>Cyanidiaceae</taxon>
        <taxon>Cyanidiococcus</taxon>
    </lineage>
</organism>
<name>A0A7J7II32_9RHOD</name>
<feature type="transmembrane region" description="Helical" evidence="2">
    <location>
        <begin position="91"/>
        <end position="114"/>
    </location>
</feature>